<evidence type="ECO:0000256" key="3">
    <source>
        <dbReference type="ARBA" id="ARBA00022827"/>
    </source>
</evidence>
<gene>
    <name evidence="6" type="ORF">EYZ11_011206</name>
</gene>
<dbReference type="Gene3D" id="3.50.50.100">
    <property type="match status" value="1"/>
</dbReference>
<dbReference type="GO" id="GO:0005737">
    <property type="term" value="C:cytoplasm"/>
    <property type="evidence" value="ECO:0007669"/>
    <property type="project" value="TreeGrafter"/>
</dbReference>
<keyword evidence="4" id="KW-0560">Oxidoreductase</keyword>
<dbReference type="InterPro" id="IPR036188">
    <property type="entry name" value="FAD/NAD-bd_sf"/>
</dbReference>
<dbReference type="PANTHER" id="PTHR43735">
    <property type="entry name" value="APOPTOSIS-INDUCING FACTOR 1"/>
    <property type="match status" value="1"/>
</dbReference>
<dbReference type="GO" id="GO:0050660">
    <property type="term" value="F:flavin adenine dinucleotide binding"/>
    <property type="evidence" value="ECO:0007669"/>
    <property type="project" value="TreeGrafter"/>
</dbReference>
<dbReference type="InterPro" id="IPR023753">
    <property type="entry name" value="FAD/NAD-binding_dom"/>
</dbReference>
<keyword evidence="3" id="KW-0274">FAD</keyword>
<sequence>MQTIVILGGSFAGVGTAHRILKQTSKTRPSVKIVIVSPNTHMYWNIAAPRAMLPGQFTDEKIFQPIAAGFKQYSANQFEFISGSARSLDPVARKVEVSTGPREQETVIIDYDFLIIGTGSRNKADDDDVNIPFKALGSTDATKNALHILQAVVKKSKRIVIVGAGPTGIETAGELAFEYGKEKEIILIASGQTVLEGAIPSVSKTALGMLQKLNVDIRLRTKVTSSTRTTRGGVDQVELSLSDGTELTADICIPTFGVLPNSSYIPSKYLDANGFVKVDEYFQVKGLENQHVWAIGDVSNLEPPQALFVDKQSAHLAKNIVLILSNKAPIPYKEATREMLELGILEV</sequence>
<dbReference type="EMBL" id="SOSA01000670">
    <property type="protein sequence ID" value="THC89339.1"/>
    <property type="molecule type" value="Genomic_DNA"/>
</dbReference>
<evidence type="ECO:0000256" key="4">
    <source>
        <dbReference type="ARBA" id="ARBA00023002"/>
    </source>
</evidence>
<dbReference type="STRING" id="1220188.A0A4S3J3C1"/>
<evidence type="ECO:0000256" key="2">
    <source>
        <dbReference type="ARBA" id="ARBA00022630"/>
    </source>
</evidence>
<evidence type="ECO:0000256" key="1">
    <source>
        <dbReference type="ARBA" id="ARBA00006442"/>
    </source>
</evidence>
<dbReference type="VEuPathDB" id="FungiDB:EYZ11_011206"/>
<organism evidence="6 7">
    <name type="scientific">Aspergillus tanneri</name>
    <dbReference type="NCBI Taxonomy" id="1220188"/>
    <lineage>
        <taxon>Eukaryota</taxon>
        <taxon>Fungi</taxon>
        <taxon>Dikarya</taxon>
        <taxon>Ascomycota</taxon>
        <taxon>Pezizomycotina</taxon>
        <taxon>Eurotiomycetes</taxon>
        <taxon>Eurotiomycetidae</taxon>
        <taxon>Eurotiales</taxon>
        <taxon>Aspergillaceae</taxon>
        <taxon>Aspergillus</taxon>
        <taxon>Aspergillus subgen. Circumdati</taxon>
    </lineage>
</organism>
<keyword evidence="2" id="KW-0285">Flavoprotein</keyword>
<comment type="similarity">
    <text evidence="1">Belongs to the FAD-dependent oxidoreductase family.</text>
</comment>
<dbReference type="Proteomes" id="UP000308092">
    <property type="component" value="Unassembled WGS sequence"/>
</dbReference>
<dbReference type="PANTHER" id="PTHR43735:SF3">
    <property type="entry name" value="FERROPTOSIS SUPPRESSOR PROTEIN 1"/>
    <property type="match status" value="1"/>
</dbReference>
<evidence type="ECO:0000313" key="7">
    <source>
        <dbReference type="Proteomes" id="UP000308092"/>
    </source>
</evidence>
<comment type="caution">
    <text evidence="6">The sequence shown here is derived from an EMBL/GenBank/DDBJ whole genome shotgun (WGS) entry which is preliminary data.</text>
</comment>
<proteinExistence type="inferred from homology"/>
<evidence type="ECO:0000259" key="5">
    <source>
        <dbReference type="Pfam" id="PF07992"/>
    </source>
</evidence>
<evidence type="ECO:0000313" key="6">
    <source>
        <dbReference type="EMBL" id="THC89339.1"/>
    </source>
</evidence>
<dbReference type="GO" id="GO:0004174">
    <property type="term" value="F:electron-transferring-flavoprotein dehydrogenase activity"/>
    <property type="evidence" value="ECO:0007669"/>
    <property type="project" value="TreeGrafter"/>
</dbReference>
<dbReference type="PRINTS" id="PR00368">
    <property type="entry name" value="FADPNR"/>
</dbReference>
<dbReference type="AlphaFoldDB" id="A0A4S3J3C1"/>
<name>A0A4S3J3C1_9EURO</name>
<protein>
    <recommendedName>
        <fullName evidence="5">FAD/NAD(P)-binding domain-containing protein</fullName>
    </recommendedName>
</protein>
<feature type="domain" description="FAD/NAD(P)-binding" evidence="5">
    <location>
        <begin position="3"/>
        <end position="304"/>
    </location>
</feature>
<keyword evidence="7" id="KW-1185">Reference proteome</keyword>
<accession>A0A4S3J3C1</accession>
<dbReference type="Pfam" id="PF07992">
    <property type="entry name" value="Pyr_redox_2"/>
    <property type="match status" value="1"/>
</dbReference>
<reference evidence="6 7" key="1">
    <citation type="submission" date="2019-03" db="EMBL/GenBank/DDBJ databases">
        <title>The genome sequence of a newly discovered highly antifungal drug resistant Aspergillus species, Aspergillus tanneri NIH 1004.</title>
        <authorList>
            <person name="Mounaud S."/>
            <person name="Singh I."/>
            <person name="Joardar V."/>
            <person name="Pakala S."/>
            <person name="Pakala S."/>
            <person name="Venepally P."/>
            <person name="Hoover J."/>
            <person name="Nierman W."/>
            <person name="Chung J."/>
            <person name="Losada L."/>
        </authorList>
    </citation>
    <scope>NUCLEOTIDE SEQUENCE [LARGE SCALE GENOMIC DNA]</scope>
    <source>
        <strain evidence="6 7">NIH1004</strain>
    </source>
</reference>
<dbReference type="SUPFAM" id="SSF51905">
    <property type="entry name" value="FAD/NAD(P)-binding domain"/>
    <property type="match status" value="2"/>
</dbReference>